<sequence length="90" mass="9776">MRDIVATIQPDQDDVVRAPLADSICVQGRRARARRRSACTAPPTCSTRTVASWPGPAFSSSDRTGRSCATSSRCSPPWARSTSTRRRSPI</sequence>
<keyword evidence="3" id="KW-1185">Reference proteome</keyword>
<name>A0ABZ1AZS8_9ACTN</name>
<gene>
    <name evidence="2" type="ORF">U6N30_27550</name>
</gene>
<protein>
    <submittedName>
        <fullName evidence="2">Uncharacterized protein</fullName>
    </submittedName>
</protein>
<feature type="compositionally biased region" description="Polar residues" evidence="1">
    <location>
        <begin position="58"/>
        <end position="74"/>
    </location>
</feature>
<feature type="region of interest" description="Disordered" evidence="1">
    <location>
        <begin position="52"/>
        <end position="90"/>
    </location>
</feature>
<proteinExistence type="predicted"/>
<dbReference type="RefSeq" id="WP_324274776.1">
    <property type="nucleotide sequence ID" value="NZ_CP141261.1"/>
</dbReference>
<reference evidence="2 3" key="1">
    <citation type="submission" date="2023-12" db="EMBL/GenBank/DDBJ databases">
        <title>Blastococcus brunescens sp. nov., an actonobacterium isolated from sandstone collected in sahara desert.</title>
        <authorList>
            <person name="Gtari M."/>
            <person name="Ghodhbane F."/>
        </authorList>
    </citation>
    <scope>NUCLEOTIDE SEQUENCE [LARGE SCALE GENOMIC DNA]</scope>
    <source>
        <strain evidence="2 3">BMG 8361</strain>
    </source>
</reference>
<evidence type="ECO:0000313" key="2">
    <source>
        <dbReference type="EMBL" id="WRL63441.1"/>
    </source>
</evidence>
<evidence type="ECO:0000313" key="3">
    <source>
        <dbReference type="Proteomes" id="UP001324287"/>
    </source>
</evidence>
<organism evidence="2 3">
    <name type="scientific">Blastococcus brunescens</name>
    <dbReference type="NCBI Taxonomy" id="1564165"/>
    <lineage>
        <taxon>Bacteria</taxon>
        <taxon>Bacillati</taxon>
        <taxon>Actinomycetota</taxon>
        <taxon>Actinomycetes</taxon>
        <taxon>Geodermatophilales</taxon>
        <taxon>Geodermatophilaceae</taxon>
        <taxon>Blastococcus</taxon>
    </lineage>
</organism>
<dbReference type="Proteomes" id="UP001324287">
    <property type="component" value="Chromosome"/>
</dbReference>
<dbReference type="EMBL" id="CP141261">
    <property type="protein sequence ID" value="WRL63441.1"/>
    <property type="molecule type" value="Genomic_DNA"/>
</dbReference>
<accession>A0ABZ1AZS8</accession>
<evidence type="ECO:0000256" key="1">
    <source>
        <dbReference type="SAM" id="MobiDB-lite"/>
    </source>
</evidence>